<organism evidence="2 3">
    <name type="scientific">Molossus molossus</name>
    <name type="common">Pallas' mastiff bat</name>
    <name type="synonym">Vespertilio molossus</name>
    <dbReference type="NCBI Taxonomy" id="27622"/>
    <lineage>
        <taxon>Eukaryota</taxon>
        <taxon>Metazoa</taxon>
        <taxon>Chordata</taxon>
        <taxon>Craniata</taxon>
        <taxon>Vertebrata</taxon>
        <taxon>Euteleostomi</taxon>
        <taxon>Mammalia</taxon>
        <taxon>Eutheria</taxon>
        <taxon>Laurasiatheria</taxon>
        <taxon>Chiroptera</taxon>
        <taxon>Yangochiroptera</taxon>
        <taxon>Molossidae</taxon>
        <taxon>Molossus</taxon>
    </lineage>
</organism>
<dbReference type="Proteomes" id="UP000550707">
    <property type="component" value="Unassembled WGS sequence"/>
</dbReference>
<evidence type="ECO:0000313" key="3">
    <source>
        <dbReference type="Proteomes" id="UP000550707"/>
    </source>
</evidence>
<keyword evidence="3" id="KW-1185">Reference proteome</keyword>
<evidence type="ECO:0000313" key="2">
    <source>
        <dbReference type="EMBL" id="KAF6498991.1"/>
    </source>
</evidence>
<reference evidence="2 3" key="1">
    <citation type="journal article" date="2020" name="Nature">
        <title>Six reference-quality genomes reveal evolution of bat adaptations.</title>
        <authorList>
            <person name="Jebb D."/>
            <person name="Huang Z."/>
            <person name="Pippel M."/>
            <person name="Hughes G.M."/>
            <person name="Lavrichenko K."/>
            <person name="Devanna P."/>
            <person name="Winkler S."/>
            <person name="Jermiin L.S."/>
            <person name="Skirmuntt E.C."/>
            <person name="Katzourakis A."/>
            <person name="Burkitt-Gray L."/>
            <person name="Ray D.A."/>
            <person name="Sullivan K.A.M."/>
            <person name="Roscito J.G."/>
            <person name="Kirilenko B.M."/>
            <person name="Davalos L.M."/>
            <person name="Corthals A.P."/>
            <person name="Power M.L."/>
            <person name="Jones G."/>
            <person name="Ransome R.D."/>
            <person name="Dechmann D.K.N."/>
            <person name="Locatelli A.G."/>
            <person name="Puechmaille S.J."/>
            <person name="Fedrigo O."/>
            <person name="Jarvis E.D."/>
            <person name="Hiller M."/>
            <person name="Vernes S.C."/>
            <person name="Myers E.W."/>
            <person name="Teeling E.C."/>
        </authorList>
    </citation>
    <scope>NUCLEOTIDE SEQUENCE [LARGE SCALE GENOMIC DNA]</scope>
    <source>
        <strain evidence="2">MMolMol1</strain>
        <tissue evidence="2">Muscle</tissue>
    </source>
</reference>
<dbReference type="AlphaFoldDB" id="A0A7J8JR13"/>
<proteinExistence type="predicted"/>
<dbReference type="EMBL" id="JACASF010000001">
    <property type="protein sequence ID" value="KAF6498991.1"/>
    <property type="molecule type" value="Genomic_DNA"/>
</dbReference>
<accession>A0A7J8JR13</accession>
<feature type="compositionally biased region" description="Polar residues" evidence="1">
    <location>
        <begin position="58"/>
        <end position="67"/>
    </location>
</feature>
<comment type="caution">
    <text evidence="2">The sequence shown here is derived from an EMBL/GenBank/DDBJ whole genome shotgun (WGS) entry which is preliminary data.</text>
</comment>
<gene>
    <name evidence="2" type="ORF">HJG59_000888</name>
</gene>
<name>A0A7J8JR13_MOLMO</name>
<feature type="region of interest" description="Disordered" evidence="1">
    <location>
        <begin position="47"/>
        <end position="77"/>
    </location>
</feature>
<protein>
    <submittedName>
        <fullName evidence="2">ArfGAP with RhoGAP domain, ankyrin repeat and PH domain 2</fullName>
    </submittedName>
</protein>
<evidence type="ECO:0000256" key="1">
    <source>
        <dbReference type="SAM" id="MobiDB-lite"/>
    </source>
</evidence>
<sequence length="77" mass="8888">MYLSIWLCRYLCCDSLQAQMEWLASVFIAQVPPMLLPVIGEMSRPGFLPSRREDFNRDQVQQSQQELTGRGKTHSAQ</sequence>